<gene>
    <name evidence="7" type="ORF">HMPREF9449_02594</name>
</gene>
<evidence type="ECO:0000256" key="3">
    <source>
        <dbReference type="ARBA" id="ARBA00022989"/>
    </source>
</evidence>
<dbReference type="Pfam" id="PF01699">
    <property type="entry name" value="Na_Ca_ex"/>
    <property type="match status" value="2"/>
</dbReference>
<dbReference type="GO" id="GO:0005262">
    <property type="term" value="F:calcium channel activity"/>
    <property type="evidence" value="ECO:0007669"/>
    <property type="project" value="TreeGrafter"/>
</dbReference>
<dbReference type="Gene3D" id="1.20.1420.30">
    <property type="entry name" value="NCX, central ion-binding region"/>
    <property type="match status" value="1"/>
</dbReference>
<dbReference type="Proteomes" id="UP000004892">
    <property type="component" value="Unassembled WGS sequence"/>
</dbReference>
<feature type="transmembrane region" description="Helical" evidence="5">
    <location>
        <begin position="204"/>
        <end position="230"/>
    </location>
</feature>
<dbReference type="NCBIfam" id="TIGR00367">
    <property type="entry name" value="calcium/sodium antiporter"/>
    <property type="match status" value="1"/>
</dbReference>
<dbReference type="HOGENOM" id="CLU_007948_0_3_10"/>
<evidence type="ECO:0000256" key="2">
    <source>
        <dbReference type="ARBA" id="ARBA00022692"/>
    </source>
</evidence>
<dbReference type="EMBL" id="ADMC01000028">
    <property type="protein sequence ID" value="EHP45622.1"/>
    <property type="molecule type" value="Genomic_DNA"/>
</dbReference>
<feature type="transmembrane region" description="Helical" evidence="5">
    <location>
        <begin position="30"/>
        <end position="49"/>
    </location>
</feature>
<evidence type="ECO:0000313" key="7">
    <source>
        <dbReference type="EMBL" id="EHP45622.1"/>
    </source>
</evidence>
<dbReference type="PATRIC" id="fig|742817.3.peg.2777"/>
<evidence type="ECO:0000256" key="1">
    <source>
        <dbReference type="ARBA" id="ARBA00004141"/>
    </source>
</evidence>
<evidence type="ECO:0000256" key="5">
    <source>
        <dbReference type="SAM" id="Phobius"/>
    </source>
</evidence>
<feature type="transmembrane region" description="Helical" evidence="5">
    <location>
        <begin position="273"/>
        <end position="291"/>
    </location>
</feature>
<feature type="transmembrane region" description="Helical" evidence="5">
    <location>
        <begin position="69"/>
        <end position="90"/>
    </location>
</feature>
<keyword evidence="8" id="KW-1185">Reference proteome</keyword>
<feature type="domain" description="Sodium/calcium exchanger membrane region" evidence="6">
    <location>
        <begin position="173"/>
        <end position="315"/>
    </location>
</feature>
<reference evidence="7 8" key="1">
    <citation type="submission" date="2012-01" db="EMBL/GenBank/DDBJ databases">
        <title>The Genome Sequence of Odoribacter laneus YIT 12061.</title>
        <authorList>
            <consortium name="The Broad Institute Genome Sequencing Platform"/>
            <person name="Earl A."/>
            <person name="Ward D."/>
            <person name="Feldgarden M."/>
            <person name="Gevers D."/>
            <person name="Morotomi M."/>
            <person name="Young S.K."/>
            <person name="Zeng Q."/>
            <person name="Gargeya S."/>
            <person name="Fitzgerald M."/>
            <person name="Haas B."/>
            <person name="Abouelleil A."/>
            <person name="Alvarado L."/>
            <person name="Arachchi H.M."/>
            <person name="Berlin A."/>
            <person name="Chapman S.B."/>
            <person name="Gearin G."/>
            <person name="Goldberg J."/>
            <person name="Griggs A."/>
            <person name="Gujja S."/>
            <person name="Hansen M."/>
            <person name="Heiman D."/>
            <person name="Howarth C."/>
            <person name="Larimer J."/>
            <person name="Lui A."/>
            <person name="MacDonald P.J.P."/>
            <person name="McCowen C."/>
            <person name="Montmayeur A."/>
            <person name="Murphy C."/>
            <person name="Neiman D."/>
            <person name="Pearson M."/>
            <person name="Priest M."/>
            <person name="Roberts A."/>
            <person name="Saif S."/>
            <person name="Shea T."/>
            <person name="Sisk P."/>
            <person name="Stolte C."/>
            <person name="Sykes S."/>
            <person name="Wortman J."/>
            <person name="Nusbaum C."/>
            <person name="Birren B."/>
        </authorList>
    </citation>
    <scope>NUCLEOTIDE SEQUENCE [LARGE SCALE GENOMIC DNA]</scope>
    <source>
        <strain evidence="7 8">YIT 12061</strain>
    </source>
</reference>
<dbReference type="PANTHER" id="PTHR10846">
    <property type="entry name" value="SODIUM/POTASSIUM/CALCIUM EXCHANGER"/>
    <property type="match status" value="1"/>
</dbReference>
<keyword evidence="3 5" id="KW-1133">Transmembrane helix</keyword>
<feature type="transmembrane region" description="Helical" evidence="5">
    <location>
        <begin position="6"/>
        <end position="23"/>
    </location>
</feature>
<feature type="transmembrane region" description="Helical" evidence="5">
    <location>
        <begin position="102"/>
        <end position="119"/>
    </location>
</feature>
<evidence type="ECO:0000256" key="4">
    <source>
        <dbReference type="ARBA" id="ARBA00023136"/>
    </source>
</evidence>
<feature type="transmembrane region" description="Helical" evidence="5">
    <location>
        <begin position="242"/>
        <end position="261"/>
    </location>
</feature>
<dbReference type="RefSeq" id="WP_009137738.1">
    <property type="nucleotide sequence ID" value="NZ_JH594597.1"/>
</dbReference>
<dbReference type="InterPro" id="IPR004481">
    <property type="entry name" value="K/Na/Ca-exchanger"/>
</dbReference>
<dbReference type="GO" id="GO:0005886">
    <property type="term" value="C:plasma membrane"/>
    <property type="evidence" value="ECO:0007669"/>
    <property type="project" value="TreeGrafter"/>
</dbReference>
<dbReference type="GO" id="GO:0008273">
    <property type="term" value="F:calcium, potassium:sodium antiporter activity"/>
    <property type="evidence" value="ECO:0007669"/>
    <property type="project" value="TreeGrafter"/>
</dbReference>
<comment type="subcellular location">
    <subcellularLocation>
        <location evidence="1">Membrane</location>
        <topology evidence="1">Multi-pass membrane protein</topology>
    </subcellularLocation>
</comment>
<dbReference type="GO" id="GO:0006874">
    <property type="term" value="P:intracellular calcium ion homeostasis"/>
    <property type="evidence" value="ECO:0007669"/>
    <property type="project" value="TreeGrafter"/>
</dbReference>
<protein>
    <recommendedName>
        <fullName evidence="6">Sodium/calcium exchanger membrane region domain-containing protein</fullName>
    </recommendedName>
</protein>
<evidence type="ECO:0000259" key="6">
    <source>
        <dbReference type="Pfam" id="PF01699"/>
    </source>
</evidence>
<keyword evidence="4 5" id="KW-0472">Membrane</keyword>
<feature type="domain" description="Sodium/calcium exchanger membrane region" evidence="6">
    <location>
        <begin position="5"/>
        <end position="152"/>
    </location>
</feature>
<dbReference type="STRING" id="742817.HMPREF9449_02594"/>
<feature type="transmembrane region" description="Helical" evidence="5">
    <location>
        <begin position="131"/>
        <end position="153"/>
    </location>
</feature>
<keyword evidence="2 5" id="KW-0812">Transmembrane</keyword>
<name>H1DK08_9BACT</name>
<feature type="transmembrane region" description="Helical" evidence="5">
    <location>
        <begin position="174"/>
        <end position="192"/>
    </location>
</feature>
<dbReference type="InterPro" id="IPR044880">
    <property type="entry name" value="NCX_ion-bd_dom_sf"/>
</dbReference>
<dbReference type="AlphaFoldDB" id="H1DK08"/>
<proteinExistence type="predicted"/>
<comment type="caution">
    <text evidence="7">The sequence shown here is derived from an EMBL/GenBank/DDBJ whole genome shotgun (WGS) entry which is preliminary data.</text>
</comment>
<accession>H1DK08</accession>
<feature type="transmembrane region" description="Helical" evidence="5">
    <location>
        <begin position="298"/>
        <end position="316"/>
    </location>
</feature>
<dbReference type="PANTHER" id="PTHR10846:SF8">
    <property type="entry name" value="INNER MEMBRANE PROTEIN YRBG"/>
    <property type="match status" value="1"/>
</dbReference>
<dbReference type="GeneID" id="98070129"/>
<dbReference type="InterPro" id="IPR004837">
    <property type="entry name" value="NaCa_Exmemb"/>
</dbReference>
<sequence length="317" mass="34332">MLLNFIWLILGFIILIYGANKLVDGGAALAFRLNIPNIVIGLTVVAFGTSTPELVVNLFSSAEKQSELALGNVLGSNIFNILGILGITALISPIAVKKATTWVEVPLALLAAFLILIMFGDNHWPTPTPYIISRTEGIVLLCFFVLFIAYTLMLAKKGEAEEIKIKNYTIGKSLFWILIGLVGLIIGGRLLVKGAVQIAESLGISQRIIAITIVSIGTSLPELATSLVAARKKNVDMAIGNVVGSNIFNTFLILGVSALISPIHMSMANLPDIGMNLLSALLLFVFIFTGRGRQIERWEGSIFLFLYISYIIWLILG</sequence>
<dbReference type="eggNOG" id="COG0530">
    <property type="taxonomic scope" value="Bacteria"/>
</dbReference>
<evidence type="ECO:0000313" key="8">
    <source>
        <dbReference type="Proteomes" id="UP000004892"/>
    </source>
</evidence>
<organism evidence="7 8">
    <name type="scientific">Odoribacter laneus YIT 12061</name>
    <dbReference type="NCBI Taxonomy" id="742817"/>
    <lineage>
        <taxon>Bacteria</taxon>
        <taxon>Pseudomonadati</taxon>
        <taxon>Bacteroidota</taxon>
        <taxon>Bacteroidia</taxon>
        <taxon>Bacteroidales</taxon>
        <taxon>Odoribacteraceae</taxon>
        <taxon>Odoribacter</taxon>
    </lineage>
</organism>